<dbReference type="Proteomes" id="UP000266861">
    <property type="component" value="Unassembled WGS sequence"/>
</dbReference>
<dbReference type="EMBL" id="PQFF01000036">
    <property type="protein sequence ID" value="RHZ87250.1"/>
    <property type="molecule type" value="Genomic_DNA"/>
</dbReference>
<reference evidence="2 3" key="1">
    <citation type="submission" date="2018-08" db="EMBL/GenBank/DDBJ databases">
        <title>Genome and evolution of the arbuscular mycorrhizal fungus Diversispora epigaea (formerly Glomus versiforme) and its bacterial endosymbionts.</title>
        <authorList>
            <person name="Sun X."/>
            <person name="Fei Z."/>
            <person name="Harrison M."/>
        </authorList>
    </citation>
    <scope>NUCLEOTIDE SEQUENCE [LARGE SCALE GENOMIC DNA]</scope>
    <source>
        <strain evidence="2 3">IT104</strain>
    </source>
</reference>
<accession>A0A397JRZ3</accession>
<evidence type="ECO:0000256" key="1">
    <source>
        <dbReference type="SAM" id="MobiDB-lite"/>
    </source>
</evidence>
<protein>
    <submittedName>
        <fullName evidence="2">Uncharacterized protein</fullName>
    </submittedName>
</protein>
<name>A0A397JRZ3_9GLOM</name>
<feature type="compositionally biased region" description="Acidic residues" evidence="1">
    <location>
        <begin position="51"/>
        <end position="64"/>
    </location>
</feature>
<comment type="caution">
    <text evidence="2">The sequence shown here is derived from an EMBL/GenBank/DDBJ whole genome shotgun (WGS) entry which is preliminary data.</text>
</comment>
<organism evidence="2 3">
    <name type="scientific">Diversispora epigaea</name>
    <dbReference type="NCBI Taxonomy" id="1348612"/>
    <lineage>
        <taxon>Eukaryota</taxon>
        <taxon>Fungi</taxon>
        <taxon>Fungi incertae sedis</taxon>
        <taxon>Mucoromycota</taxon>
        <taxon>Glomeromycotina</taxon>
        <taxon>Glomeromycetes</taxon>
        <taxon>Diversisporales</taxon>
        <taxon>Diversisporaceae</taxon>
        <taxon>Diversispora</taxon>
    </lineage>
</organism>
<sequence>MSTQSEHDTSTVSAYTEEPTVDNQNFQENIDHTPAEVEAPPSRLENPESSENFDSEIGGEEDPEQSMNSVKPRQFFGTDSEDGIETIFAEHQGHSLHEFIGGDYPLRPFIDFDLLQEKLNKIDPKLTRKEAYFVLIGAFREVCIEIYPKWEIKTLTIASSCDQKKMSYHILTSGMKLKNITACALFTEFVCKKLPVDLQDKDIVDNIANKSPFSLQILGTPKIIKETNEHVRPKRAVIPENGTIFDFMLRPPNDEAPVIIVLSYLSRNQKQVEFLIWILNQRRQKFLTLMLKLAIGIELGLVIKLLEEFDILRYELSPPRENFPNTFPLKRIAPAYCPLCEREYEYKEPHNSDNAYVVRNKKSYSFYCQHTNNNREVGSRKPSIKLTFKESVTEQENNLLVPLKSENSKISDPNDHFIWGDLVRMCTSKKKFTCTKVYDVIQTILACVVFPHFSGLNINLVELGGESIGLKSLIDRTYDNGGITYDNIDFMPYSPNVTPSKTNFFNLFLRFKAKLTPQINYDLINPITWHIENIWCNGDKTLSEYHQEIFSGVIFRNFNVILNFRNFSRNITEIFENFRKLLKR</sequence>
<evidence type="ECO:0000313" key="3">
    <source>
        <dbReference type="Proteomes" id="UP000266861"/>
    </source>
</evidence>
<dbReference type="AlphaFoldDB" id="A0A397JRZ3"/>
<feature type="region of interest" description="Disordered" evidence="1">
    <location>
        <begin position="1"/>
        <end position="70"/>
    </location>
</feature>
<keyword evidence="3" id="KW-1185">Reference proteome</keyword>
<gene>
    <name evidence="2" type="ORF">Glove_38g61</name>
</gene>
<evidence type="ECO:0000313" key="2">
    <source>
        <dbReference type="EMBL" id="RHZ87250.1"/>
    </source>
</evidence>
<proteinExistence type="predicted"/>